<accession>A0A6V8MND9</accession>
<comment type="caution">
    <text evidence="1">The sequence shown here is derived from an EMBL/GenBank/DDBJ whole genome shotgun (WGS) entry which is preliminary data.</text>
</comment>
<proteinExistence type="predicted"/>
<organism evidence="1 2">
    <name type="scientific">Geomonas silvestris</name>
    <dbReference type="NCBI Taxonomy" id="2740184"/>
    <lineage>
        <taxon>Bacteria</taxon>
        <taxon>Pseudomonadati</taxon>
        <taxon>Thermodesulfobacteriota</taxon>
        <taxon>Desulfuromonadia</taxon>
        <taxon>Geobacterales</taxon>
        <taxon>Geobacteraceae</taxon>
        <taxon>Geomonas</taxon>
    </lineage>
</organism>
<dbReference type="Proteomes" id="UP000556026">
    <property type="component" value="Unassembled WGS sequence"/>
</dbReference>
<sequence length="219" mass="24059">MQTQAQLPILLNINLLMSLSPAKALTVKDDVILALTNHPFFKEISLDALAQAGANLQETLKHTSAGNHALIPLRDQHHAAVLKELARIAFRVQLQAMDEEAQLRTAGLPVIERRTRVAKAERAPVKQLQRLEVINLDGPGEVMINADSQDAAFGYQFQYAKVEPGVEPNWIDDASGFHRGCKKILIADLDPLNRYSFRGRAMGDDGPGPWSAIVTVPVT</sequence>
<dbReference type="SUPFAM" id="SSF49265">
    <property type="entry name" value="Fibronectin type III"/>
    <property type="match status" value="1"/>
</dbReference>
<dbReference type="EMBL" id="BLXX01000015">
    <property type="protein sequence ID" value="GFO61492.1"/>
    <property type="molecule type" value="Genomic_DNA"/>
</dbReference>
<protein>
    <recommendedName>
        <fullName evidence="3">Fibronectin type-III domain-containing protein</fullName>
    </recommendedName>
</protein>
<dbReference type="InterPro" id="IPR036116">
    <property type="entry name" value="FN3_sf"/>
</dbReference>
<evidence type="ECO:0000313" key="2">
    <source>
        <dbReference type="Proteomes" id="UP000556026"/>
    </source>
</evidence>
<dbReference type="RefSeq" id="WP_183356288.1">
    <property type="nucleotide sequence ID" value="NZ_BLXX01000015.1"/>
</dbReference>
<evidence type="ECO:0008006" key="3">
    <source>
        <dbReference type="Google" id="ProtNLM"/>
    </source>
</evidence>
<keyword evidence="2" id="KW-1185">Reference proteome</keyword>
<dbReference type="AlphaFoldDB" id="A0A6V8MND9"/>
<evidence type="ECO:0000313" key="1">
    <source>
        <dbReference type="EMBL" id="GFO61492.1"/>
    </source>
</evidence>
<name>A0A6V8MND9_9BACT</name>
<reference evidence="2" key="1">
    <citation type="submission" date="2020-06" db="EMBL/GenBank/DDBJ databases">
        <title>Draft genomic sequence of Geomonas sp. Red330.</title>
        <authorList>
            <person name="Itoh H."/>
            <person name="Zhenxing X."/>
            <person name="Ushijima N."/>
            <person name="Masuda Y."/>
            <person name="Shiratori Y."/>
            <person name="Senoo K."/>
        </authorList>
    </citation>
    <scope>NUCLEOTIDE SEQUENCE [LARGE SCALE GENOMIC DNA]</scope>
    <source>
        <strain evidence="2">Red330</strain>
    </source>
</reference>
<gene>
    <name evidence="1" type="ORF">GMST_38170</name>
</gene>